<feature type="region of interest" description="Disordered" evidence="1">
    <location>
        <begin position="144"/>
        <end position="170"/>
    </location>
</feature>
<keyword evidence="3" id="KW-1185">Reference proteome</keyword>
<accession>A0A8T2NH57</accession>
<evidence type="ECO:0000256" key="1">
    <source>
        <dbReference type="SAM" id="MobiDB-lite"/>
    </source>
</evidence>
<comment type="caution">
    <text evidence="2">The sequence shown here is derived from an EMBL/GenBank/DDBJ whole genome shotgun (WGS) entry which is preliminary data.</text>
</comment>
<protein>
    <submittedName>
        <fullName evidence="2">Uncharacterized protein</fullName>
    </submittedName>
</protein>
<sequence>MVSVGDTSTYVSDTWCHSALFRWAQEPEGREEAMRKVCLSKDGQVGVANGEEPQTPGDTQGTGEPQDAAEGPCVLTILRGWLLSVQVEHLNYDVDQDGTVEQEHQHKICHDGGVVHHETPNPAPASNRPRVVHFDHQPVQVHSLQGHPGKAAEEGVVQQDGRGDAEARDL</sequence>
<feature type="region of interest" description="Disordered" evidence="1">
    <location>
        <begin position="46"/>
        <end position="69"/>
    </location>
</feature>
<proteinExistence type="predicted"/>
<feature type="compositionally biased region" description="Basic and acidic residues" evidence="1">
    <location>
        <begin position="161"/>
        <end position="170"/>
    </location>
</feature>
<gene>
    <name evidence="2" type="ORF">JZ751_029996</name>
</gene>
<dbReference type="AlphaFoldDB" id="A0A8T2NH57"/>
<reference evidence="2" key="1">
    <citation type="thesis" date="2021" institute="BYU ScholarsArchive" country="Provo, UT, USA">
        <title>Applications of and Algorithms for Genome Assembly and Genomic Analyses with an Emphasis on Marine Teleosts.</title>
        <authorList>
            <person name="Pickett B.D."/>
        </authorList>
    </citation>
    <scope>NUCLEOTIDE SEQUENCE</scope>
    <source>
        <strain evidence="2">HI-2016</strain>
    </source>
</reference>
<evidence type="ECO:0000313" key="3">
    <source>
        <dbReference type="Proteomes" id="UP000824540"/>
    </source>
</evidence>
<dbReference type="Proteomes" id="UP000824540">
    <property type="component" value="Unassembled WGS sequence"/>
</dbReference>
<organism evidence="2 3">
    <name type="scientific">Albula glossodonta</name>
    <name type="common">roundjaw bonefish</name>
    <dbReference type="NCBI Taxonomy" id="121402"/>
    <lineage>
        <taxon>Eukaryota</taxon>
        <taxon>Metazoa</taxon>
        <taxon>Chordata</taxon>
        <taxon>Craniata</taxon>
        <taxon>Vertebrata</taxon>
        <taxon>Euteleostomi</taxon>
        <taxon>Actinopterygii</taxon>
        <taxon>Neopterygii</taxon>
        <taxon>Teleostei</taxon>
        <taxon>Albuliformes</taxon>
        <taxon>Albulidae</taxon>
        <taxon>Albula</taxon>
    </lineage>
</organism>
<evidence type="ECO:0000313" key="2">
    <source>
        <dbReference type="EMBL" id="KAG9336978.1"/>
    </source>
</evidence>
<name>A0A8T2NH57_9TELE</name>
<dbReference type="EMBL" id="JAFBMS010000099">
    <property type="protein sequence ID" value="KAG9336978.1"/>
    <property type="molecule type" value="Genomic_DNA"/>
</dbReference>